<protein>
    <recommendedName>
        <fullName evidence="2">Histidine kinase/HSP90-like ATPase domain-containing protein</fullName>
    </recommendedName>
</protein>
<gene>
    <name evidence="3" type="ORF">Mco01_04840</name>
</gene>
<dbReference type="CDD" id="cd16936">
    <property type="entry name" value="HATPase_RsbW-like"/>
    <property type="match status" value="1"/>
</dbReference>
<reference evidence="3 4" key="1">
    <citation type="submission" date="2021-01" db="EMBL/GenBank/DDBJ databases">
        <title>Whole genome shotgun sequence of Microbispora corallina NBRC 16416.</title>
        <authorList>
            <person name="Komaki H."/>
            <person name="Tamura T."/>
        </authorList>
    </citation>
    <scope>NUCLEOTIDE SEQUENCE [LARGE SCALE GENOMIC DNA]</scope>
    <source>
        <strain evidence="3 4">NBRC 16416</strain>
    </source>
</reference>
<keyword evidence="1" id="KW-0723">Serine/threonine-protein kinase</keyword>
<comment type="caution">
    <text evidence="3">The sequence shown here is derived from an EMBL/GenBank/DDBJ whole genome shotgun (WGS) entry which is preliminary data.</text>
</comment>
<keyword evidence="1" id="KW-0418">Kinase</keyword>
<dbReference type="InterPro" id="IPR003594">
    <property type="entry name" value="HATPase_dom"/>
</dbReference>
<dbReference type="Pfam" id="PF13581">
    <property type="entry name" value="HATPase_c_2"/>
    <property type="match status" value="1"/>
</dbReference>
<accession>A0ABQ4FRP4</accession>
<dbReference type="Gene3D" id="3.30.565.10">
    <property type="entry name" value="Histidine kinase-like ATPase, C-terminal domain"/>
    <property type="match status" value="1"/>
</dbReference>
<dbReference type="PANTHER" id="PTHR35526">
    <property type="entry name" value="ANTI-SIGMA-F FACTOR RSBW-RELATED"/>
    <property type="match status" value="1"/>
</dbReference>
<organism evidence="3 4">
    <name type="scientific">Microbispora corallina</name>
    <dbReference type="NCBI Taxonomy" id="83302"/>
    <lineage>
        <taxon>Bacteria</taxon>
        <taxon>Bacillati</taxon>
        <taxon>Actinomycetota</taxon>
        <taxon>Actinomycetes</taxon>
        <taxon>Streptosporangiales</taxon>
        <taxon>Streptosporangiaceae</taxon>
        <taxon>Microbispora</taxon>
    </lineage>
</organism>
<name>A0ABQ4FRP4_9ACTN</name>
<evidence type="ECO:0000313" key="3">
    <source>
        <dbReference type="EMBL" id="GIH37484.1"/>
    </source>
</evidence>
<feature type="domain" description="Histidine kinase/HSP90-like ATPase" evidence="2">
    <location>
        <begin position="67"/>
        <end position="182"/>
    </location>
</feature>
<evidence type="ECO:0000256" key="1">
    <source>
        <dbReference type="ARBA" id="ARBA00022527"/>
    </source>
</evidence>
<keyword evidence="4" id="KW-1185">Reference proteome</keyword>
<proteinExistence type="predicted"/>
<dbReference type="PANTHER" id="PTHR35526:SF3">
    <property type="entry name" value="ANTI-SIGMA-F FACTOR RSBW"/>
    <property type="match status" value="1"/>
</dbReference>
<keyword evidence="1" id="KW-0808">Transferase</keyword>
<dbReference type="EMBL" id="BOOC01000002">
    <property type="protein sequence ID" value="GIH37484.1"/>
    <property type="molecule type" value="Genomic_DNA"/>
</dbReference>
<dbReference type="Proteomes" id="UP000603904">
    <property type="component" value="Unassembled WGS sequence"/>
</dbReference>
<evidence type="ECO:0000313" key="4">
    <source>
        <dbReference type="Proteomes" id="UP000603904"/>
    </source>
</evidence>
<dbReference type="InterPro" id="IPR036890">
    <property type="entry name" value="HATPase_C_sf"/>
</dbReference>
<dbReference type="InterPro" id="IPR050267">
    <property type="entry name" value="Anti-sigma-factor_SerPK"/>
</dbReference>
<evidence type="ECO:0000259" key="2">
    <source>
        <dbReference type="Pfam" id="PF13581"/>
    </source>
</evidence>
<sequence length="187" mass="20322">MHVHSLLHMHTIVPHHDLVQSTNLTRGQIQWSTLDWWPPLGWWPEPARELLQPGSTAASATFVLLPRAESVHSARSFAAGTLAGWQMDDLLDGMELVVSELATNALRHGLVLASSQPREVIRLSLIRRGTFVTCAITDPGSAAPVLRDPSPFEPGGLGLHIVESLSVCWGWNPLSPQGKAVWAVLAA</sequence>
<dbReference type="SUPFAM" id="SSF55874">
    <property type="entry name" value="ATPase domain of HSP90 chaperone/DNA topoisomerase II/histidine kinase"/>
    <property type="match status" value="1"/>
</dbReference>